<dbReference type="PANTHER" id="PTHR43065">
    <property type="entry name" value="SENSOR HISTIDINE KINASE"/>
    <property type="match status" value="1"/>
</dbReference>
<dbReference type="InterPro" id="IPR003594">
    <property type="entry name" value="HATPase_dom"/>
</dbReference>
<proteinExistence type="predicted"/>
<organism evidence="10 11">
    <name type="scientific">Terriglobus aquaticus</name>
    <dbReference type="NCBI Taxonomy" id="940139"/>
    <lineage>
        <taxon>Bacteria</taxon>
        <taxon>Pseudomonadati</taxon>
        <taxon>Acidobacteriota</taxon>
        <taxon>Terriglobia</taxon>
        <taxon>Terriglobales</taxon>
        <taxon>Acidobacteriaceae</taxon>
        <taxon>Terriglobus</taxon>
    </lineage>
</organism>
<keyword evidence="8" id="KW-0902">Two-component regulatory system</keyword>
<evidence type="ECO:0000256" key="4">
    <source>
        <dbReference type="ARBA" id="ARBA00022679"/>
    </source>
</evidence>
<evidence type="ECO:0000256" key="5">
    <source>
        <dbReference type="ARBA" id="ARBA00022741"/>
    </source>
</evidence>
<sequence>MRLKTKLVLASTVFSTVLTLALLSIFFVQLLRVRLDATAAANATLGQGLILAERQALSNGLPAQMAANSGGEAALEQAVTDALQADAPLRENMEAIVRYAPTVQDVLVTGANGRVLVSTDPLLEGQRPPRRASFDAAVHGTLRTQLALIFGKPEVLDAGFALRRNGQPFLFAHIGIRSTLLRNALEPWLKQAAWIGSLALGSAFAAALLLSSLALRPLERIVRRLEDLGKDSGAKPAAFVEPEPVVEPALRGTPVRRRDALREADTSIARIDERMRRSEELTTDLQSNLSQMLHTLQDGVLLLNAAGAILLASDAVQQFLPDGSHASAGVYLAHIFPISTPLGSLLLTALQERTTLHRAASTLPDGRQVEVTLTFPPVSVGGPRAGFGAMLTLHNSAAQQAVEQEIEVGRRLASIGRLTAGVGHEVKNPINAMVLHLELLRGKLRNPGAGDPARHVEVLASEMSRLDRVVQTLADFTRPLEPELRQQPLRPIVDAVLQLVSVDAAERGISIRLDDSEPGLAANVDGELLHQALLNIVLNGMDAMTEGGTLTVSLQRSSGSAQIGVRDTGHGIPPELLDRIFHLYFTTKSTGTGIGLAMTWRIVQMMGGTVQVRSNTTPGNDLHGTLFTVELPLGKGRQNRASTTEAHA</sequence>
<evidence type="ECO:0000256" key="3">
    <source>
        <dbReference type="ARBA" id="ARBA00022553"/>
    </source>
</evidence>
<gene>
    <name evidence="10" type="ORF">ACK2TP_11560</name>
</gene>
<evidence type="ECO:0000259" key="9">
    <source>
        <dbReference type="PROSITE" id="PS50109"/>
    </source>
</evidence>
<dbReference type="InterPro" id="IPR036097">
    <property type="entry name" value="HisK_dim/P_sf"/>
</dbReference>
<dbReference type="PRINTS" id="PR00344">
    <property type="entry name" value="BCTRLSENSOR"/>
</dbReference>
<protein>
    <recommendedName>
        <fullName evidence="2">histidine kinase</fullName>
        <ecNumber evidence="2">2.7.13.3</ecNumber>
    </recommendedName>
</protein>
<evidence type="ECO:0000313" key="10">
    <source>
        <dbReference type="EMBL" id="MFN2976400.1"/>
    </source>
</evidence>
<evidence type="ECO:0000256" key="1">
    <source>
        <dbReference type="ARBA" id="ARBA00000085"/>
    </source>
</evidence>
<dbReference type="SMART" id="SM00388">
    <property type="entry name" value="HisKA"/>
    <property type="match status" value="1"/>
</dbReference>
<dbReference type="Gene3D" id="3.30.565.10">
    <property type="entry name" value="Histidine kinase-like ATPase, C-terminal domain"/>
    <property type="match status" value="1"/>
</dbReference>
<keyword evidence="6 10" id="KW-0418">Kinase</keyword>
<comment type="caution">
    <text evidence="10">The sequence shown here is derived from an EMBL/GenBank/DDBJ whole genome shotgun (WGS) entry which is preliminary data.</text>
</comment>
<evidence type="ECO:0000256" key="8">
    <source>
        <dbReference type="ARBA" id="ARBA00023012"/>
    </source>
</evidence>
<dbReference type="SMART" id="SM00387">
    <property type="entry name" value="HATPase_c"/>
    <property type="match status" value="1"/>
</dbReference>
<keyword evidence="3" id="KW-0597">Phosphoprotein</keyword>
<keyword evidence="5" id="KW-0547">Nucleotide-binding</keyword>
<dbReference type="GO" id="GO:0016301">
    <property type="term" value="F:kinase activity"/>
    <property type="evidence" value="ECO:0007669"/>
    <property type="project" value="UniProtKB-KW"/>
</dbReference>
<dbReference type="InterPro" id="IPR003661">
    <property type="entry name" value="HisK_dim/P_dom"/>
</dbReference>
<dbReference type="InterPro" id="IPR004358">
    <property type="entry name" value="Sig_transdc_His_kin-like_C"/>
</dbReference>
<name>A0ABW9KKT1_9BACT</name>
<dbReference type="CDD" id="cd00082">
    <property type="entry name" value="HisKA"/>
    <property type="match status" value="1"/>
</dbReference>
<dbReference type="EMBL" id="JBJYXY010000001">
    <property type="protein sequence ID" value="MFN2976400.1"/>
    <property type="molecule type" value="Genomic_DNA"/>
</dbReference>
<accession>A0ABW9KKT1</accession>
<dbReference type="SUPFAM" id="SSF47384">
    <property type="entry name" value="Homodimeric domain of signal transducing histidine kinase"/>
    <property type="match status" value="1"/>
</dbReference>
<dbReference type="Pfam" id="PF00512">
    <property type="entry name" value="HisKA"/>
    <property type="match status" value="1"/>
</dbReference>
<evidence type="ECO:0000256" key="7">
    <source>
        <dbReference type="ARBA" id="ARBA00022840"/>
    </source>
</evidence>
<dbReference type="EC" id="2.7.13.3" evidence="2"/>
<dbReference type="InterPro" id="IPR036890">
    <property type="entry name" value="HATPase_C_sf"/>
</dbReference>
<keyword evidence="11" id="KW-1185">Reference proteome</keyword>
<keyword evidence="4" id="KW-0808">Transferase</keyword>
<evidence type="ECO:0000313" key="11">
    <source>
        <dbReference type="Proteomes" id="UP001634747"/>
    </source>
</evidence>
<feature type="domain" description="Histidine kinase" evidence="9">
    <location>
        <begin position="421"/>
        <end position="635"/>
    </location>
</feature>
<dbReference type="SUPFAM" id="SSF55874">
    <property type="entry name" value="ATPase domain of HSP90 chaperone/DNA topoisomerase II/histidine kinase"/>
    <property type="match status" value="1"/>
</dbReference>
<dbReference type="Pfam" id="PF02518">
    <property type="entry name" value="HATPase_c"/>
    <property type="match status" value="1"/>
</dbReference>
<dbReference type="PROSITE" id="PS50109">
    <property type="entry name" value="HIS_KIN"/>
    <property type="match status" value="1"/>
</dbReference>
<comment type="catalytic activity">
    <reaction evidence="1">
        <text>ATP + protein L-histidine = ADP + protein N-phospho-L-histidine.</text>
        <dbReference type="EC" id="2.7.13.3"/>
    </reaction>
</comment>
<evidence type="ECO:0000256" key="2">
    <source>
        <dbReference type="ARBA" id="ARBA00012438"/>
    </source>
</evidence>
<evidence type="ECO:0000256" key="6">
    <source>
        <dbReference type="ARBA" id="ARBA00022777"/>
    </source>
</evidence>
<dbReference type="InterPro" id="IPR005467">
    <property type="entry name" value="His_kinase_dom"/>
</dbReference>
<reference evidence="10 11" key="1">
    <citation type="submission" date="2024-12" db="EMBL/GenBank/DDBJ databases">
        <authorList>
            <person name="Lee Y."/>
        </authorList>
    </citation>
    <scope>NUCLEOTIDE SEQUENCE [LARGE SCALE GENOMIC DNA]</scope>
    <source>
        <strain evidence="10 11">03SUJ4</strain>
    </source>
</reference>
<dbReference type="PANTHER" id="PTHR43065:SF10">
    <property type="entry name" value="PEROXIDE STRESS-ACTIVATED HISTIDINE KINASE MAK3"/>
    <property type="match status" value="1"/>
</dbReference>
<keyword evidence="7" id="KW-0067">ATP-binding</keyword>
<dbReference type="Gene3D" id="1.10.287.130">
    <property type="match status" value="1"/>
</dbReference>
<dbReference type="Proteomes" id="UP001634747">
    <property type="component" value="Unassembled WGS sequence"/>
</dbReference>
<dbReference type="RefSeq" id="WP_263412122.1">
    <property type="nucleotide sequence ID" value="NZ_BAABBH010000001.1"/>
</dbReference>